<gene>
    <name evidence="2" type="ORF">SAMN05421790_101225</name>
</gene>
<dbReference type="InterPro" id="IPR019615">
    <property type="entry name" value="DUF2487"/>
</dbReference>
<dbReference type="EMBL" id="FTOD01000001">
    <property type="protein sequence ID" value="SIS39244.1"/>
    <property type="molecule type" value="Genomic_DNA"/>
</dbReference>
<dbReference type="OrthoDB" id="2678750at2"/>
<evidence type="ECO:0000313" key="2">
    <source>
        <dbReference type="EMBL" id="SIS39244.1"/>
    </source>
</evidence>
<proteinExistence type="predicted"/>
<accession>A0A1N7IQ79</accession>
<sequence length="146" mass="16853">MRLSSLDQEDWIRWAPYVDTLLLPLYRVRITGKQPDLEEARRVREVAARVERELTGRLLLLPAIPYAAADPGSLLRYVESVAEEVKGDFHHFFLLAPEAYRTWLEPGIDGEGEWLFLPGETDSEPEEQATKISDEIVTRWNENSEE</sequence>
<evidence type="ECO:0000256" key="1">
    <source>
        <dbReference type="SAM" id="MobiDB-lite"/>
    </source>
</evidence>
<feature type="compositionally biased region" description="Basic and acidic residues" evidence="1">
    <location>
        <begin position="128"/>
        <end position="137"/>
    </location>
</feature>
<protein>
    <recommendedName>
        <fullName evidence="4">DUF2487 family protein</fullName>
    </recommendedName>
</protein>
<keyword evidence="3" id="KW-1185">Reference proteome</keyword>
<dbReference type="AlphaFoldDB" id="A0A1N7IQ79"/>
<dbReference type="RefSeq" id="WP_076522893.1">
    <property type="nucleotide sequence ID" value="NZ_CP048103.1"/>
</dbReference>
<evidence type="ECO:0000313" key="3">
    <source>
        <dbReference type="Proteomes" id="UP000186795"/>
    </source>
</evidence>
<reference evidence="3" key="1">
    <citation type="submission" date="2017-01" db="EMBL/GenBank/DDBJ databases">
        <authorList>
            <person name="Varghese N."/>
            <person name="Submissions S."/>
        </authorList>
    </citation>
    <scope>NUCLEOTIDE SEQUENCE [LARGE SCALE GENOMIC DNA]</scope>
    <source>
        <strain evidence="3">DSM 45196</strain>
    </source>
</reference>
<name>A0A1N7IQ79_9BACL</name>
<dbReference type="Proteomes" id="UP000186795">
    <property type="component" value="Unassembled WGS sequence"/>
</dbReference>
<organism evidence="2 3">
    <name type="scientific">Kroppenstedtia eburnea</name>
    <dbReference type="NCBI Taxonomy" id="714067"/>
    <lineage>
        <taxon>Bacteria</taxon>
        <taxon>Bacillati</taxon>
        <taxon>Bacillota</taxon>
        <taxon>Bacilli</taxon>
        <taxon>Bacillales</taxon>
        <taxon>Thermoactinomycetaceae</taxon>
        <taxon>Kroppenstedtia</taxon>
    </lineage>
</organism>
<dbReference type="Pfam" id="PF10673">
    <property type="entry name" value="DUF2487"/>
    <property type="match status" value="1"/>
</dbReference>
<feature type="region of interest" description="Disordered" evidence="1">
    <location>
        <begin position="119"/>
        <end position="146"/>
    </location>
</feature>
<evidence type="ECO:0008006" key="4">
    <source>
        <dbReference type="Google" id="ProtNLM"/>
    </source>
</evidence>